<proteinExistence type="predicted"/>
<dbReference type="AlphaFoldDB" id="A0A5S9PND4"/>
<evidence type="ECO:0000313" key="1">
    <source>
        <dbReference type="EMBL" id="CAA0105333.1"/>
    </source>
</evidence>
<accession>A0A5S9PND4</accession>
<reference evidence="3 4" key="1">
    <citation type="submission" date="2019-11" db="EMBL/GenBank/DDBJ databases">
        <authorList>
            <person name="Holert J."/>
        </authorList>
    </citation>
    <scope>NUCLEOTIDE SEQUENCE [LARGE SCALE GENOMIC DNA]</scope>
    <source>
        <strain evidence="1">BC3_2A</strain>
        <strain evidence="2">SB11_1A</strain>
    </source>
</reference>
<evidence type="ECO:0000313" key="3">
    <source>
        <dbReference type="Proteomes" id="UP000435877"/>
    </source>
</evidence>
<evidence type="ECO:0000313" key="2">
    <source>
        <dbReference type="EMBL" id="CAA0105643.1"/>
    </source>
</evidence>
<dbReference type="Proteomes" id="UP000435877">
    <property type="component" value="Unassembled WGS sequence"/>
</dbReference>
<keyword evidence="3" id="KW-1185">Reference proteome</keyword>
<dbReference type="Proteomes" id="UP000439591">
    <property type="component" value="Unassembled WGS sequence"/>
</dbReference>
<name>A0A5S9PND4_9GAMM</name>
<dbReference type="OrthoDB" id="5770315at2"/>
<organism evidence="2 3">
    <name type="scientific">Zhongshania aliphaticivorans</name>
    <dbReference type="NCBI Taxonomy" id="1470434"/>
    <lineage>
        <taxon>Bacteria</taxon>
        <taxon>Pseudomonadati</taxon>
        <taxon>Pseudomonadota</taxon>
        <taxon>Gammaproteobacteria</taxon>
        <taxon>Cellvibrionales</taxon>
        <taxon>Spongiibacteraceae</taxon>
        <taxon>Zhongshania</taxon>
    </lineage>
</organism>
<evidence type="ECO:0000313" key="4">
    <source>
        <dbReference type="Proteomes" id="UP000439591"/>
    </source>
</evidence>
<dbReference type="EMBL" id="CACSIM010000003">
    <property type="protein sequence ID" value="CAA0105333.1"/>
    <property type="molecule type" value="Genomic_DNA"/>
</dbReference>
<dbReference type="EMBL" id="CACSIK010000002">
    <property type="protein sequence ID" value="CAA0105643.1"/>
    <property type="molecule type" value="Genomic_DNA"/>
</dbReference>
<gene>
    <name evidence="2" type="ORF">IHBHHGIJ_02865</name>
    <name evidence="1" type="ORF">KFEGEMFD_02237</name>
</gene>
<dbReference type="RefSeq" id="WP_159269566.1">
    <property type="nucleotide sequence ID" value="NZ_CACSIK010000002.1"/>
</dbReference>
<protein>
    <submittedName>
        <fullName evidence="2">Uncharacterized protein</fullName>
    </submittedName>
</protein>
<sequence length="94" mass="10438">MHIDKAKKRIAKQVKKGFSGYPSVTLAYFGATPESAQELVISFTLEEGAEVQIQKFSCENDAREDETIQSTIVKIIERANVNTVIEIEGVSSFK</sequence>